<dbReference type="AlphaFoldDB" id="A0A6A6Y362"/>
<dbReference type="Proteomes" id="UP000504636">
    <property type="component" value="Unplaced"/>
</dbReference>
<evidence type="ECO:0000256" key="1">
    <source>
        <dbReference type="ARBA" id="ARBA00022443"/>
    </source>
</evidence>
<dbReference type="RefSeq" id="XP_033569418.1">
    <property type="nucleotide sequence ID" value="XM_033722532.1"/>
</dbReference>
<evidence type="ECO:0000259" key="3">
    <source>
        <dbReference type="PROSITE" id="PS50002"/>
    </source>
</evidence>
<name>A0A6A6Y362_9PEZI</name>
<protein>
    <recommendedName>
        <fullName evidence="3">SH3 domain-containing protein</fullName>
    </recommendedName>
</protein>
<sequence>MAQNNDQARSIVHRVTVLSSDLTVYRVVLPFAATIHGELTLTEGDMILVTKKRADGWWLCVRLENLDAQGWAQKECLKAYQHLQWAGYGEWAPVPMGPKREPPPRRHSSMF</sequence>
<evidence type="ECO:0000313" key="5">
    <source>
        <dbReference type="Proteomes" id="UP000504636"/>
    </source>
</evidence>
<evidence type="ECO:0000256" key="2">
    <source>
        <dbReference type="PROSITE-ProRule" id="PRU00192"/>
    </source>
</evidence>
<dbReference type="EMBL" id="MU003723">
    <property type="protein sequence ID" value="KAF2802454.1"/>
    <property type="molecule type" value="Genomic_DNA"/>
</dbReference>
<accession>A0A6A6Y362</accession>
<evidence type="ECO:0000313" key="6">
    <source>
        <dbReference type="RefSeq" id="XP_033569418.1"/>
    </source>
</evidence>
<dbReference type="SUPFAM" id="SSF50044">
    <property type="entry name" value="SH3-domain"/>
    <property type="match status" value="1"/>
</dbReference>
<feature type="domain" description="SH3" evidence="3">
    <location>
        <begin position="20"/>
        <end position="82"/>
    </location>
</feature>
<reference evidence="6" key="3">
    <citation type="submission" date="2025-04" db="UniProtKB">
        <authorList>
            <consortium name="RefSeq"/>
        </authorList>
    </citation>
    <scope>IDENTIFICATION</scope>
    <source>
        <strain evidence="6">CBS 304.34</strain>
    </source>
</reference>
<reference evidence="4 6" key="1">
    <citation type="journal article" date="2020" name="Stud. Mycol.">
        <title>101 Dothideomycetes genomes: a test case for predicting lifestyles and emergence of pathogens.</title>
        <authorList>
            <person name="Haridas S."/>
            <person name="Albert R."/>
            <person name="Binder M."/>
            <person name="Bloem J."/>
            <person name="Labutti K."/>
            <person name="Salamov A."/>
            <person name="Andreopoulos B."/>
            <person name="Baker S."/>
            <person name="Barry K."/>
            <person name="Bills G."/>
            <person name="Bluhm B."/>
            <person name="Cannon C."/>
            <person name="Castanera R."/>
            <person name="Culley D."/>
            <person name="Daum C."/>
            <person name="Ezra D."/>
            <person name="Gonzalez J."/>
            <person name="Henrissat B."/>
            <person name="Kuo A."/>
            <person name="Liang C."/>
            <person name="Lipzen A."/>
            <person name="Lutzoni F."/>
            <person name="Magnuson J."/>
            <person name="Mondo S."/>
            <person name="Nolan M."/>
            <person name="Ohm R."/>
            <person name="Pangilinan J."/>
            <person name="Park H.-J."/>
            <person name="Ramirez L."/>
            <person name="Alfaro M."/>
            <person name="Sun H."/>
            <person name="Tritt A."/>
            <person name="Yoshinaga Y."/>
            <person name="Zwiers L.-H."/>
            <person name="Turgeon B."/>
            <person name="Goodwin S."/>
            <person name="Spatafora J."/>
            <person name="Crous P."/>
            <person name="Grigoriev I."/>
        </authorList>
    </citation>
    <scope>NUCLEOTIDE SEQUENCE</scope>
    <source>
        <strain evidence="4 6">CBS 304.34</strain>
    </source>
</reference>
<dbReference type="InterPro" id="IPR036028">
    <property type="entry name" value="SH3-like_dom_sf"/>
</dbReference>
<keyword evidence="1 2" id="KW-0728">SH3 domain</keyword>
<dbReference type="PROSITE" id="PS50002">
    <property type="entry name" value="SH3"/>
    <property type="match status" value="1"/>
</dbReference>
<dbReference type="InterPro" id="IPR001452">
    <property type="entry name" value="SH3_domain"/>
</dbReference>
<organism evidence="4">
    <name type="scientific">Mytilinidion resinicola</name>
    <dbReference type="NCBI Taxonomy" id="574789"/>
    <lineage>
        <taxon>Eukaryota</taxon>
        <taxon>Fungi</taxon>
        <taxon>Dikarya</taxon>
        <taxon>Ascomycota</taxon>
        <taxon>Pezizomycotina</taxon>
        <taxon>Dothideomycetes</taxon>
        <taxon>Pleosporomycetidae</taxon>
        <taxon>Mytilinidiales</taxon>
        <taxon>Mytilinidiaceae</taxon>
        <taxon>Mytilinidion</taxon>
    </lineage>
</organism>
<reference evidence="6" key="2">
    <citation type="submission" date="2020-04" db="EMBL/GenBank/DDBJ databases">
        <authorList>
            <consortium name="NCBI Genome Project"/>
        </authorList>
    </citation>
    <scope>NUCLEOTIDE SEQUENCE</scope>
    <source>
        <strain evidence="6">CBS 304.34</strain>
    </source>
</reference>
<gene>
    <name evidence="4 6" type="ORF">BDZ99DRAFT_482873</name>
</gene>
<evidence type="ECO:0000313" key="4">
    <source>
        <dbReference type="EMBL" id="KAF2802454.1"/>
    </source>
</evidence>
<proteinExistence type="predicted"/>
<dbReference type="Gene3D" id="2.30.30.40">
    <property type="entry name" value="SH3 Domains"/>
    <property type="match status" value="1"/>
</dbReference>
<keyword evidence="5" id="KW-1185">Reference proteome</keyword>
<dbReference type="GeneID" id="54463425"/>
<dbReference type="SMART" id="SM00326">
    <property type="entry name" value="SH3"/>
    <property type="match status" value="1"/>
</dbReference>
<dbReference type="Pfam" id="PF00018">
    <property type="entry name" value="SH3_1"/>
    <property type="match status" value="1"/>
</dbReference>
<dbReference type="OrthoDB" id="3945490at2759"/>